<feature type="compositionally biased region" description="Low complexity" evidence="2">
    <location>
        <begin position="1543"/>
        <end position="1555"/>
    </location>
</feature>
<proteinExistence type="predicted"/>
<feature type="compositionally biased region" description="Basic and acidic residues" evidence="2">
    <location>
        <begin position="820"/>
        <end position="836"/>
    </location>
</feature>
<evidence type="ECO:0008006" key="7">
    <source>
        <dbReference type="Google" id="ProtNLM"/>
    </source>
</evidence>
<evidence type="ECO:0000256" key="2">
    <source>
        <dbReference type="SAM" id="MobiDB-lite"/>
    </source>
</evidence>
<dbReference type="PROSITE" id="PS50088">
    <property type="entry name" value="ANK_REPEAT"/>
    <property type="match status" value="2"/>
</dbReference>
<feature type="compositionally biased region" description="Low complexity" evidence="2">
    <location>
        <begin position="153"/>
        <end position="181"/>
    </location>
</feature>
<feature type="region of interest" description="Disordered" evidence="2">
    <location>
        <begin position="1573"/>
        <end position="1626"/>
    </location>
</feature>
<comment type="caution">
    <text evidence="5">The sequence shown here is derived from an EMBL/GenBank/DDBJ whole genome shotgun (WGS) entry which is preliminary data.</text>
</comment>
<dbReference type="Pfam" id="PF12796">
    <property type="entry name" value="Ank_2"/>
    <property type="match status" value="1"/>
</dbReference>
<dbReference type="InterPro" id="IPR036770">
    <property type="entry name" value="Ankyrin_rpt-contain_sf"/>
</dbReference>
<dbReference type="Pfam" id="PF24513">
    <property type="entry name" value="DUF7593"/>
    <property type="match status" value="1"/>
</dbReference>
<organism evidence="5 6">
    <name type="scientific">Podospora australis</name>
    <dbReference type="NCBI Taxonomy" id="1536484"/>
    <lineage>
        <taxon>Eukaryota</taxon>
        <taxon>Fungi</taxon>
        <taxon>Dikarya</taxon>
        <taxon>Ascomycota</taxon>
        <taxon>Pezizomycotina</taxon>
        <taxon>Sordariomycetes</taxon>
        <taxon>Sordariomycetidae</taxon>
        <taxon>Sordariales</taxon>
        <taxon>Podosporaceae</taxon>
        <taxon>Podospora</taxon>
    </lineage>
</organism>
<feature type="compositionally biased region" description="Low complexity" evidence="2">
    <location>
        <begin position="851"/>
        <end position="860"/>
    </location>
</feature>
<dbReference type="PANTHER" id="PTHR24149:SF14">
    <property type="entry name" value="ANKYRIN REPEAT DOMAIN 12"/>
    <property type="match status" value="1"/>
</dbReference>
<dbReference type="InterPro" id="IPR002110">
    <property type="entry name" value="Ankyrin_rpt"/>
</dbReference>
<dbReference type="InterPro" id="IPR053210">
    <property type="entry name" value="ANKRD12"/>
</dbReference>
<feature type="compositionally biased region" description="Polar residues" evidence="2">
    <location>
        <begin position="989"/>
        <end position="1005"/>
    </location>
</feature>
<evidence type="ECO:0000259" key="3">
    <source>
        <dbReference type="Pfam" id="PF24513"/>
    </source>
</evidence>
<feature type="domain" description="KRIT1 ARM-repeats" evidence="4">
    <location>
        <begin position="584"/>
        <end position="731"/>
    </location>
</feature>
<feature type="region of interest" description="Disordered" evidence="2">
    <location>
        <begin position="1518"/>
        <end position="1560"/>
    </location>
</feature>
<feature type="compositionally biased region" description="Basic and acidic residues" evidence="2">
    <location>
        <begin position="1006"/>
        <end position="1034"/>
    </location>
</feature>
<protein>
    <recommendedName>
        <fullName evidence="7">Ankyrin repeat protein</fullName>
    </recommendedName>
</protein>
<feature type="compositionally biased region" description="Basic and acidic residues" evidence="2">
    <location>
        <begin position="122"/>
        <end position="152"/>
    </location>
</feature>
<name>A0AAN6WYP9_9PEZI</name>
<feature type="compositionally biased region" description="Polar residues" evidence="2">
    <location>
        <begin position="884"/>
        <end position="895"/>
    </location>
</feature>
<dbReference type="GO" id="GO:0005654">
    <property type="term" value="C:nucleoplasm"/>
    <property type="evidence" value="ECO:0007669"/>
    <property type="project" value="TreeGrafter"/>
</dbReference>
<evidence type="ECO:0000313" key="5">
    <source>
        <dbReference type="EMBL" id="KAK4190108.1"/>
    </source>
</evidence>
<feature type="domain" description="DUF7593" evidence="3">
    <location>
        <begin position="1267"/>
        <end position="1427"/>
    </location>
</feature>
<dbReference type="SUPFAM" id="SSF48403">
    <property type="entry name" value="Ankyrin repeat"/>
    <property type="match status" value="1"/>
</dbReference>
<dbReference type="Proteomes" id="UP001302126">
    <property type="component" value="Unassembled WGS sequence"/>
</dbReference>
<dbReference type="PROSITE" id="PS50297">
    <property type="entry name" value="ANK_REP_REGION"/>
    <property type="match status" value="2"/>
</dbReference>
<feature type="repeat" description="ANK" evidence="1">
    <location>
        <begin position="441"/>
        <end position="473"/>
    </location>
</feature>
<dbReference type="EMBL" id="MU864369">
    <property type="protein sequence ID" value="KAK4190108.1"/>
    <property type="molecule type" value="Genomic_DNA"/>
</dbReference>
<feature type="compositionally biased region" description="Polar residues" evidence="2">
    <location>
        <begin position="336"/>
        <end position="346"/>
    </location>
</feature>
<feature type="compositionally biased region" description="Basic and acidic residues" evidence="2">
    <location>
        <begin position="1090"/>
        <end position="1163"/>
    </location>
</feature>
<feature type="region of interest" description="Disordered" evidence="2">
    <location>
        <begin position="1"/>
        <end position="403"/>
    </location>
</feature>
<accession>A0AAN6WYP9</accession>
<feature type="region of interest" description="Disordered" evidence="2">
    <location>
        <begin position="733"/>
        <end position="1250"/>
    </location>
</feature>
<evidence type="ECO:0000256" key="1">
    <source>
        <dbReference type="PROSITE-ProRule" id="PRU00023"/>
    </source>
</evidence>
<feature type="compositionally biased region" description="Basic and acidic residues" evidence="2">
    <location>
        <begin position="871"/>
        <end position="881"/>
    </location>
</feature>
<keyword evidence="6" id="KW-1185">Reference proteome</keyword>
<feature type="compositionally biased region" description="Acidic residues" evidence="2">
    <location>
        <begin position="1615"/>
        <end position="1626"/>
    </location>
</feature>
<keyword evidence="1" id="KW-0040">ANK repeat</keyword>
<dbReference type="Gene3D" id="1.25.40.20">
    <property type="entry name" value="Ankyrin repeat-containing domain"/>
    <property type="match status" value="2"/>
</dbReference>
<reference evidence="5" key="1">
    <citation type="journal article" date="2023" name="Mol. Phylogenet. Evol.">
        <title>Genome-scale phylogeny and comparative genomics of the fungal order Sordariales.</title>
        <authorList>
            <person name="Hensen N."/>
            <person name="Bonometti L."/>
            <person name="Westerberg I."/>
            <person name="Brannstrom I.O."/>
            <person name="Guillou S."/>
            <person name="Cros-Aarteil S."/>
            <person name="Calhoun S."/>
            <person name="Haridas S."/>
            <person name="Kuo A."/>
            <person name="Mondo S."/>
            <person name="Pangilinan J."/>
            <person name="Riley R."/>
            <person name="LaButti K."/>
            <person name="Andreopoulos B."/>
            <person name="Lipzen A."/>
            <person name="Chen C."/>
            <person name="Yan M."/>
            <person name="Daum C."/>
            <person name="Ng V."/>
            <person name="Clum A."/>
            <person name="Steindorff A."/>
            <person name="Ohm R.A."/>
            <person name="Martin F."/>
            <person name="Silar P."/>
            <person name="Natvig D.O."/>
            <person name="Lalanne C."/>
            <person name="Gautier V."/>
            <person name="Ament-Velasquez S.L."/>
            <person name="Kruys A."/>
            <person name="Hutchinson M.I."/>
            <person name="Powell A.J."/>
            <person name="Barry K."/>
            <person name="Miller A.N."/>
            <person name="Grigoriev I.V."/>
            <person name="Debuchy R."/>
            <person name="Gladieux P."/>
            <person name="Hiltunen Thoren M."/>
            <person name="Johannesson H."/>
        </authorList>
    </citation>
    <scope>NUCLEOTIDE SEQUENCE</scope>
    <source>
        <strain evidence="5">PSN309</strain>
    </source>
</reference>
<feature type="compositionally biased region" description="Polar residues" evidence="2">
    <location>
        <begin position="583"/>
        <end position="592"/>
    </location>
</feature>
<dbReference type="Pfam" id="PF24521">
    <property type="entry name" value="Ank_KRIT1"/>
    <property type="match status" value="1"/>
</dbReference>
<evidence type="ECO:0000313" key="6">
    <source>
        <dbReference type="Proteomes" id="UP001302126"/>
    </source>
</evidence>
<dbReference type="InterPro" id="IPR056015">
    <property type="entry name" value="DUF7593"/>
</dbReference>
<dbReference type="SMART" id="SM00248">
    <property type="entry name" value="ANK"/>
    <property type="match status" value="5"/>
</dbReference>
<dbReference type="InterPro" id="IPR056485">
    <property type="entry name" value="ARM_KRIT1"/>
</dbReference>
<sequence>MDAQNAGEPTSTKPAASPKRMGSDVDQPRSSAVTKLSSIAKPELSVKDSSRSSVSGLHSSSHDDNNNNSDGNSDAETIVLPGKDGQHSPSKVRKHIKHEDKSDGEDTPPISSIGRKHSNMKQQDRDRDSDANNHHSGRNERGDRGERGDKGDNSNNHGSSNNAAADRESGSGAAAASSALGAKKKKHPDKAKNKDGSSGLSSAPASPPQRRRRLSNAHSKSDSEPAPVDSPKTSAKEKQTSTTQHSKQQQQQSSSSSVADSKVVPHKRKATRPESDDEAESRKVRRQRTSGSGLDASRKPHLPSGKSHHEVHSSANRTRSPSPPPARPHRRSISSQLPGQSSNGLSQKKKRIPAPLQSTDYHSDESSASGSPHPRSSKLRNLATPATAESTVSPMKMAPHKKHLDAHGQTFLARACAKGEYEIAKQRLKERPEDINVADYAGNTPLQIAALNGYEDIVKLLVDAGCNLDCVNNEKDTPLLDAVENGHLGVVKILLDAGVNPRKANANGEEPLFRIDEGTEHAAEIKRALMEAKKKMGERRMTSEDHQLEHFETASTYGAESPQRRSPGTSGTGSSTHGRRANNSRSNKTSNHLLYVPMDDKTLRIAAGKGDEVMVERILQVREGLNDPESMVAAARGGHEMVLQLLLALGTPNPDPPPIPTDPSNSEYATPMLAAIGQENIKVIRLLLDQAEFNPTQRYKGETYYEIARRRQGPNWIEEEEMLRNAYQDYMKTHKANSKAQAQPNKREQSRESRKNRVEPSNKDDGTPRSHKRKASSPTREGKKSSQAKVSTSPKEKQRSNSFSGHPEEQTSPKRGPGRPKKEDRIPTIAISDREASPAGKPSVKKRAADADLAAASSEGEAVKPRRKLVSAREFKGEQKNRRASLTSNASTLKEPSSPREDGEKVNKLDRYHDRTKALKRDESRDRLSVAGESTGKRHRASATPPHPGAGEKEPAEAPAKKRRLDADGKERRLKPTSSDDKHLKAPTSRDSASSPGAASRTSSKGARDDEDRRHTPKPKKAESGADQARRDLPKSFASEHNVRVKDEDMDIDMPDADPPARDNSEARVSSQKKRDDDEKKRQQASNDDALAREAKRKEEDRKRREEEEREKELQEKKRLRAAAEETKRRAEAEARQREEDEQRQKAELERQRREEEERKKREEEEEEEERKQKEQEERRQEEERRQRAEEEKRQKEEEEERKRRAEEDRIRREQLERQAAEEAEAQRRREEEERNERERERVRREEAEQRAREAERKRRAEQEQARVQKLPPLLRWLETAVNPKQPEVASLFSLMQGVRYDCIDTSANGTPEGREQWLLNTQVALLLGEKDLDLSRYTAWPRKPVPAAAKSTIWRLEAGRYALLDHCLFELGRQLPEGYYEGQDPEHMDHQTAQRLKAKAWDKFSAMDMFFVKVSDFMYIVPNIPHLRNVELLIQYREFAADGGWITEKKYKSDPDAARYLGYVPNTKHYLNGQLLPGSKSGAQVAVTSSVPFQTHKVVRRGWTAVSPDDPEYSALLSKQQSRDGSVGDMASPRLANGAHNSSPMSTSSHHMMPGVTNGVRSPVLATATAAAPNGAPAHHHHHALDQPISPTSESGPAQARPLANGTHGLTNGDNEDDGDNGDNA</sequence>
<feature type="repeat" description="ANK" evidence="1">
    <location>
        <begin position="474"/>
        <end position="506"/>
    </location>
</feature>
<feature type="region of interest" description="Disordered" evidence="2">
    <location>
        <begin position="554"/>
        <end position="592"/>
    </location>
</feature>
<evidence type="ECO:0000259" key="4">
    <source>
        <dbReference type="Pfam" id="PF24521"/>
    </source>
</evidence>
<feature type="compositionally biased region" description="Basic and acidic residues" evidence="2">
    <location>
        <begin position="897"/>
        <end position="928"/>
    </location>
</feature>
<reference evidence="5" key="2">
    <citation type="submission" date="2023-05" db="EMBL/GenBank/DDBJ databases">
        <authorList>
            <consortium name="Lawrence Berkeley National Laboratory"/>
            <person name="Steindorff A."/>
            <person name="Hensen N."/>
            <person name="Bonometti L."/>
            <person name="Westerberg I."/>
            <person name="Brannstrom I.O."/>
            <person name="Guillou S."/>
            <person name="Cros-Aarteil S."/>
            <person name="Calhoun S."/>
            <person name="Haridas S."/>
            <person name="Kuo A."/>
            <person name="Mondo S."/>
            <person name="Pangilinan J."/>
            <person name="Riley R."/>
            <person name="Labutti K."/>
            <person name="Andreopoulos B."/>
            <person name="Lipzen A."/>
            <person name="Chen C."/>
            <person name="Yanf M."/>
            <person name="Daum C."/>
            <person name="Ng V."/>
            <person name="Clum A."/>
            <person name="Ohm R."/>
            <person name="Martin F."/>
            <person name="Silar P."/>
            <person name="Natvig D."/>
            <person name="Lalanne C."/>
            <person name="Gautier V."/>
            <person name="Ament-Velasquez S.L."/>
            <person name="Kruys A."/>
            <person name="Hutchinson M.I."/>
            <person name="Powell A.J."/>
            <person name="Barry K."/>
            <person name="Miller A.N."/>
            <person name="Grigoriev I.V."/>
            <person name="Debuchy R."/>
            <person name="Gladieux P."/>
            <person name="Thoren M.H."/>
            <person name="Johannesson H."/>
        </authorList>
    </citation>
    <scope>NUCLEOTIDE SEQUENCE</scope>
    <source>
        <strain evidence="5">PSN309</strain>
    </source>
</reference>
<feature type="compositionally biased region" description="Basic and acidic residues" evidence="2">
    <location>
        <begin position="745"/>
        <end position="768"/>
    </location>
</feature>
<feature type="compositionally biased region" description="Basic and acidic residues" evidence="2">
    <location>
        <begin position="1073"/>
        <end position="1082"/>
    </location>
</feature>
<feature type="compositionally biased region" description="Basic and acidic residues" evidence="2">
    <location>
        <begin position="1170"/>
        <end position="1250"/>
    </location>
</feature>
<feature type="compositionally biased region" description="Low complexity" evidence="2">
    <location>
        <begin position="564"/>
        <end position="576"/>
    </location>
</feature>
<feature type="compositionally biased region" description="Basic and acidic residues" evidence="2">
    <location>
        <begin position="950"/>
        <end position="971"/>
    </location>
</feature>
<dbReference type="PANTHER" id="PTHR24149">
    <property type="entry name" value="ANKYRIN REPEAT DOMAIN-CONTAINING PROTEIN 12"/>
    <property type="match status" value="1"/>
</dbReference>
<gene>
    <name evidence="5" type="ORF">QBC35DRAFT_378900</name>
</gene>
<feature type="compositionally biased region" description="Polar residues" evidence="2">
    <location>
        <begin position="28"/>
        <end position="37"/>
    </location>
</feature>
<feature type="compositionally biased region" description="Low complexity" evidence="2">
    <location>
        <begin position="240"/>
        <end position="257"/>
    </location>
</feature>